<reference evidence="2" key="1">
    <citation type="journal article" date="2012" name="Mol. Plant Microbe Interact.">
        <title>A highly conserved effector in Fusarium oxysporum is required for full virulence on Arabidopsis.</title>
        <authorList>
            <person name="Thatcher L.F."/>
            <person name="Gardiner D.M."/>
            <person name="Kazan K."/>
            <person name="Manners J."/>
        </authorList>
    </citation>
    <scope>NUCLEOTIDE SEQUENCE [LARGE SCALE GENOMIC DNA]</scope>
    <source>
        <strain evidence="2">Fo5176</strain>
    </source>
</reference>
<sequence>MTSAKSIIDEPTVTIVWFPPLSAVEDVFGQVLGGNAIVILYDAESDTCDFAVLAVVAKTNHDLLGMSGIGPYASWLTGVSGLAQSFEEVSGDVDLMTLTLNRAAFCSVTPDV</sequence>
<evidence type="ECO:0000313" key="1">
    <source>
        <dbReference type="EnsemblFungi" id="FOXG_15103P0"/>
    </source>
</evidence>
<organism evidence="1 2">
    <name type="scientific">Fusarium oxysporum (strain Fo5176)</name>
    <name type="common">Fusarium vascular wilt</name>
    <dbReference type="NCBI Taxonomy" id="660025"/>
    <lineage>
        <taxon>Eukaryota</taxon>
        <taxon>Fungi</taxon>
        <taxon>Dikarya</taxon>
        <taxon>Ascomycota</taxon>
        <taxon>Pezizomycotina</taxon>
        <taxon>Sordariomycetes</taxon>
        <taxon>Hypocreomycetidae</taxon>
        <taxon>Hypocreales</taxon>
        <taxon>Nectriaceae</taxon>
        <taxon>Fusarium</taxon>
        <taxon>Fusarium oxysporum species complex</taxon>
    </lineage>
</organism>
<reference evidence="1" key="2">
    <citation type="submission" date="2025-05" db="UniProtKB">
        <authorList>
            <consortium name="EnsemblFungi"/>
        </authorList>
    </citation>
    <scope>IDENTIFICATION</scope>
    <source>
        <strain evidence="1">4287 / CBS 123668 / FGSC 9935 / NRRL 34936</strain>
    </source>
</reference>
<evidence type="ECO:0000313" key="2">
    <source>
        <dbReference type="Proteomes" id="UP000002489"/>
    </source>
</evidence>
<accession>A0A0D2YFL5</accession>
<dbReference type="Proteomes" id="UP000002489">
    <property type="component" value="Unassembled WGS sequence"/>
</dbReference>
<protein>
    <submittedName>
        <fullName evidence="1">Uncharacterized protein</fullName>
    </submittedName>
</protein>
<proteinExistence type="predicted"/>
<dbReference type="EnsemblFungi" id="FOXG_15103T0">
    <property type="protein sequence ID" value="FOXG_15103P0"/>
    <property type="gene ID" value="FOXG_15103"/>
</dbReference>
<name>A0A0D2YFL5_FUSOF</name>
<dbReference type="AlphaFoldDB" id="A0A0D2YFL5"/>
<dbReference type="EnsemblFungi" id="FOXG_14379T0">
    <property type="protein sequence ID" value="FOXG_14379P0"/>
    <property type="gene ID" value="FOXG_14379"/>
</dbReference>